<protein>
    <submittedName>
        <fullName evidence="1">Uncharacterized protein</fullName>
    </submittedName>
</protein>
<evidence type="ECO:0000313" key="1">
    <source>
        <dbReference type="EMBL" id="KAE8241892.1"/>
    </source>
</evidence>
<accession>A0A8X7MLY7</accession>
<evidence type="ECO:0000313" key="2">
    <source>
        <dbReference type="Proteomes" id="UP000077684"/>
    </source>
</evidence>
<reference evidence="1" key="1">
    <citation type="submission" date="2016-04" db="EMBL/GenBank/DDBJ databases">
        <authorList>
            <person name="Nguyen H.D."/>
            <person name="Samba Siva P."/>
            <person name="Cullis J."/>
            <person name="Levesque C.A."/>
            <person name="Hambleton S."/>
        </authorList>
    </citation>
    <scope>NUCLEOTIDE SEQUENCE</scope>
    <source>
        <strain evidence="1">DAOMC 236426</strain>
    </source>
</reference>
<proteinExistence type="predicted"/>
<sequence length="39" mass="4430">PSSNALESSAASLRKERRMVLKLPLKFPQNKRRAPPKAR</sequence>
<dbReference type="EMBL" id="LWDE02001266">
    <property type="protein sequence ID" value="KAE8241892.1"/>
    <property type="molecule type" value="Genomic_DNA"/>
</dbReference>
<dbReference type="AlphaFoldDB" id="A0A8X7MLY7"/>
<comment type="caution">
    <text evidence="1">The sequence shown here is derived from an EMBL/GenBank/DDBJ whole genome shotgun (WGS) entry which is preliminary data.</text>
</comment>
<keyword evidence="2" id="KW-1185">Reference proteome</keyword>
<name>A0A8X7MLY7_9BASI</name>
<reference evidence="1" key="2">
    <citation type="journal article" date="2019" name="IMA Fungus">
        <title>Genome sequencing and comparison of five Tilletia species to identify candidate genes for the detection of regulated species infecting wheat.</title>
        <authorList>
            <person name="Nguyen H.D.T."/>
            <person name="Sultana T."/>
            <person name="Kesanakurti P."/>
            <person name="Hambleton S."/>
        </authorList>
    </citation>
    <scope>NUCLEOTIDE SEQUENCE</scope>
    <source>
        <strain evidence="1">DAOMC 236426</strain>
    </source>
</reference>
<gene>
    <name evidence="1" type="ORF">A4X06_0g7363</name>
</gene>
<dbReference type="Proteomes" id="UP000077684">
    <property type="component" value="Unassembled WGS sequence"/>
</dbReference>
<organism evidence="1 2">
    <name type="scientific">Tilletia controversa</name>
    <name type="common">dwarf bunt fungus</name>
    <dbReference type="NCBI Taxonomy" id="13291"/>
    <lineage>
        <taxon>Eukaryota</taxon>
        <taxon>Fungi</taxon>
        <taxon>Dikarya</taxon>
        <taxon>Basidiomycota</taxon>
        <taxon>Ustilaginomycotina</taxon>
        <taxon>Exobasidiomycetes</taxon>
        <taxon>Tilletiales</taxon>
        <taxon>Tilletiaceae</taxon>
        <taxon>Tilletia</taxon>
    </lineage>
</organism>
<feature type="non-terminal residue" evidence="1">
    <location>
        <position position="1"/>
    </location>
</feature>